<reference evidence="1 2" key="1">
    <citation type="journal article" date="2016" name="Nat. Biotechnol.">
        <title>Measurement of bacterial replication rates in microbial communities.</title>
        <authorList>
            <person name="Brown C.T."/>
            <person name="Olm M.R."/>
            <person name="Thomas B.C."/>
            <person name="Banfield J.F."/>
        </authorList>
    </citation>
    <scope>NUCLEOTIDE SEQUENCE [LARGE SCALE GENOMIC DNA]</scope>
    <source>
        <strain evidence="1">42_262</strain>
    </source>
</reference>
<dbReference type="EMBL" id="MNQV01000022">
    <property type="protein sequence ID" value="OKZ55638.1"/>
    <property type="molecule type" value="Genomic_DNA"/>
</dbReference>
<comment type="caution">
    <text evidence="1">The sequence shown here is derived from an EMBL/GenBank/DDBJ whole genome shotgun (WGS) entry which is preliminary data.</text>
</comment>
<sequence length="125" mass="14637">MTKALPAGIRLQMLIKDHHKDILERERNNGKFIHLYNIGTYWVAFERSAFRVDNIFQGCEISLFMVSGYPEYVVMASVPHDEADDYFRKHIIHHDKPDYKVLSISPAALNGNYHRWHIQAVKKVL</sequence>
<dbReference type="Proteomes" id="UP000186631">
    <property type="component" value="Unassembled WGS sequence"/>
</dbReference>
<evidence type="ECO:0000313" key="2">
    <source>
        <dbReference type="Proteomes" id="UP000186631"/>
    </source>
</evidence>
<dbReference type="RefSeq" id="WP_011965286.1">
    <property type="nucleotide sequence ID" value="NZ_CP068488.1"/>
</dbReference>
<gene>
    <name evidence="1" type="ORF">BHV80_00325</name>
</gene>
<protein>
    <submittedName>
        <fullName evidence="1">Uncharacterized protein</fullName>
    </submittedName>
</protein>
<evidence type="ECO:0000313" key="1">
    <source>
        <dbReference type="EMBL" id="OKZ55638.1"/>
    </source>
</evidence>
<name>A0A1Q6JRC9_PHOVU</name>
<dbReference type="OMA" id="RWHIQAV"/>
<accession>A0A1Q6JRC9</accession>
<proteinExistence type="predicted"/>
<dbReference type="GeneID" id="5302689"/>
<organism evidence="1 2">
    <name type="scientific">Phocaeicola vulgatus</name>
    <name type="common">Bacteroides vulgatus</name>
    <dbReference type="NCBI Taxonomy" id="821"/>
    <lineage>
        <taxon>Bacteria</taxon>
        <taxon>Pseudomonadati</taxon>
        <taxon>Bacteroidota</taxon>
        <taxon>Bacteroidia</taxon>
        <taxon>Bacteroidales</taxon>
        <taxon>Bacteroidaceae</taxon>
        <taxon>Phocaeicola</taxon>
    </lineage>
</organism>
<dbReference type="AlphaFoldDB" id="A0A1Q6JRC9"/>